<organism evidence="1 2">
    <name type="scientific">Moorena producens 3L</name>
    <dbReference type="NCBI Taxonomy" id="489825"/>
    <lineage>
        <taxon>Bacteria</taxon>
        <taxon>Bacillati</taxon>
        <taxon>Cyanobacteriota</taxon>
        <taxon>Cyanophyceae</taxon>
        <taxon>Coleofasciculales</taxon>
        <taxon>Coleofasciculaceae</taxon>
        <taxon>Moorena</taxon>
    </lineage>
</organism>
<gene>
    <name evidence="1" type="ORF">LYNGBM3L_41010</name>
</gene>
<dbReference type="EMBL" id="GL890940">
    <property type="protein sequence ID" value="EGJ31353.1"/>
    <property type="molecule type" value="Genomic_DNA"/>
</dbReference>
<protein>
    <submittedName>
        <fullName evidence="1">Uncharacterized protein</fullName>
    </submittedName>
</protein>
<dbReference type="HOGENOM" id="CLU_3416873_0_0_3"/>
<name>F4XVU0_9CYAN</name>
<dbReference type="AlphaFoldDB" id="F4XVU0"/>
<dbReference type="Proteomes" id="UP000003959">
    <property type="component" value="Unassembled WGS sequence"/>
</dbReference>
<proteinExistence type="predicted"/>
<evidence type="ECO:0000313" key="2">
    <source>
        <dbReference type="Proteomes" id="UP000003959"/>
    </source>
</evidence>
<accession>F4XVU0</accession>
<keyword evidence="2" id="KW-1185">Reference proteome</keyword>
<reference evidence="2" key="1">
    <citation type="journal article" date="2011" name="Proc. Natl. Acad. Sci. U.S.A.">
        <title>Genomic insights into the physiology and ecology of the marine filamentous cyanobacterium Lyngbya majuscula.</title>
        <authorList>
            <person name="Jones A.C."/>
            <person name="Monroe E.A."/>
            <person name="Podell S."/>
            <person name="Hess W.R."/>
            <person name="Klages S."/>
            <person name="Esquenazi E."/>
            <person name="Niessen S."/>
            <person name="Hoover H."/>
            <person name="Rothmann M."/>
            <person name="Lasken R.S."/>
            <person name="Yates J.R.III."/>
            <person name="Reinhardt R."/>
            <person name="Kube M."/>
            <person name="Burkart M.D."/>
            <person name="Allen E.E."/>
            <person name="Dorrestein P.C."/>
            <person name="Gerwick W.H."/>
            <person name="Gerwick L."/>
        </authorList>
    </citation>
    <scope>NUCLEOTIDE SEQUENCE [LARGE SCALE GENOMIC DNA]</scope>
    <source>
        <strain evidence="2">3L</strain>
    </source>
</reference>
<evidence type="ECO:0000313" key="1">
    <source>
        <dbReference type="EMBL" id="EGJ31353.1"/>
    </source>
</evidence>
<sequence length="26" mass="3103">MKREEYQLDKVADNFNLGNITKLFTN</sequence>